<evidence type="ECO:0000313" key="1">
    <source>
        <dbReference type="EnsemblPlants" id="AVESA.00010b.r2.7DG1360600.2.CDS"/>
    </source>
</evidence>
<sequence length="321" mass="35524">MARARRRCAGWMVTAVLAAALQLLLAAAEAGKYNAVFNFGDSLVDAGNLVTEGIPDYLATARPPYGQSYFGYPTGRCSDGRLVIDFIAQEFGLPLLPPSKAKNASFAQGANFAITGATALDTEFFEKRGLGKSVWNSGSLFTQIQWLRDLKPTFCNSTQECKDFFAKSLFVVGEFGGNDYNAPLFAGKDLKDAYQLMPHVVQGISDGVEQLIAEGAKDLIVPGVMPSGCFPVYLTMYTDPKEGYGLRSGCLKRFNTFSWVHNALLKRALEKLRVKHPGVRIIYGDYFTPVIQFLLNPEKFGKISQFTVRFQDIKRWVHIQP</sequence>
<dbReference type="EnsemblPlants" id="AVESA.00010b.r2.7DG1360600.2">
    <property type="protein sequence ID" value="AVESA.00010b.r2.7DG1360600.2.CDS"/>
    <property type="gene ID" value="AVESA.00010b.r2.7DG1360600"/>
</dbReference>
<proteinExistence type="predicted"/>
<dbReference type="Proteomes" id="UP001732700">
    <property type="component" value="Chromosome 7D"/>
</dbReference>
<name>A0ACD6A9L9_AVESA</name>
<keyword evidence="2" id="KW-1185">Reference proteome</keyword>
<accession>A0ACD6A9L9</accession>
<protein>
    <submittedName>
        <fullName evidence="1">Uncharacterized protein</fullName>
    </submittedName>
</protein>
<evidence type="ECO:0000313" key="2">
    <source>
        <dbReference type="Proteomes" id="UP001732700"/>
    </source>
</evidence>
<reference evidence="1" key="2">
    <citation type="submission" date="2025-09" db="UniProtKB">
        <authorList>
            <consortium name="EnsemblPlants"/>
        </authorList>
    </citation>
    <scope>IDENTIFICATION</scope>
</reference>
<reference evidence="1" key="1">
    <citation type="submission" date="2021-05" db="EMBL/GenBank/DDBJ databases">
        <authorList>
            <person name="Scholz U."/>
            <person name="Mascher M."/>
            <person name="Fiebig A."/>
        </authorList>
    </citation>
    <scope>NUCLEOTIDE SEQUENCE [LARGE SCALE GENOMIC DNA]</scope>
</reference>
<organism evidence="1 2">
    <name type="scientific">Avena sativa</name>
    <name type="common">Oat</name>
    <dbReference type="NCBI Taxonomy" id="4498"/>
    <lineage>
        <taxon>Eukaryota</taxon>
        <taxon>Viridiplantae</taxon>
        <taxon>Streptophyta</taxon>
        <taxon>Embryophyta</taxon>
        <taxon>Tracheophyta</taxon>
        <taxon>Spermatophyta</taxon>
        <taxon>Magnoliopsida</taxon>
        <taxon>Liliopsida</taxon>
        <taxon>Poales</taxon>
        <taxon>Poaceae</taxon>
        <taxon>BOP clade</taxon>
        <taxon>Pooideae</taxon>
        <taxon>Poodae</taxon>
        <taxon>Poeae</taxon>
        <taxon>Poeae Chloroplast Group 1 (Aveneae type)</taxon>
        <taxon>Aveninae</taxon>
        <taxon>Avena</taxon>
    </lineage>
</organism>